<dbReference type="GO" id="GO:0003677">
    <property type="term" value="F:DNA binding"/>
    <property type="evidence" value="ECO:0007669"/>
    <property type="project" value="UniProtKB-UniRule"/>
</dbReference>
<proteinExistence type="predicted"/>
<dbReference type="AlphaFoldDB" id="A0A4R3JHK7"/>
<dbReference type="Pfam" id="PF00440">
    <property type="entry name" value="TetR_N"/>
    <property type="match status" value="1"/>
</dbReference>
<evidence type="ECO:0000313" key="5">
    <source>
        <dbReference type="EMBL" id="TCS65464.1"/>
    </source>
</evidence>
<keyword evidence="7" id="KW-1185">Reference proteome</keyword>
<dbReference type="RefSeq" id="WP_008977011.1">
    <property type="nucleotide sequence ID" value="NZ_BHEO01000002.1"/>
</dbReference>
<dbReference type="PANTHER" id="PTHR43479">
    <property type="entry name" value="ACREF/ENVCD OPERON REPRESSOR-RELATED"/>
    <property type="match status" value="1"/>
</dbReference>
<evidence type="ECO:0000313" key="4">
    <source>
        <dbReference type="EMBL" id="GBU03951.1"/>
    </source>
</evidence>
<dbReference type="PRINTS" id="PR00455">
    <property type="entry name" value="HTHTETR"/>
</dbReference>
<gene>
    <name evidence="5" type="ORF">EDD74_12330</name>
    <name evidence="4" type="ORF">FAEUMB_04920</name>
</gene>
<dbReference type="SUPFAM" id="SSF48498">
    <property type="entry name" value="Tetracyclin repressor-like, C-terminal domain"/>
    <property type="match status" value="1"/>
</dbReference>
<dbReference type="PROSITE" id="PS50977">
    <property type="entry name" value="HTH_TETR_2"/>
    <property type="match status" value="1"/>
</dbReference>
<evidence type="ECO:0000259" key="3">
    <source>
        <dbReference type="PROSITE" id="PS50977"/>
    </source>
</evidence>
<dbReference type="SUPFAM" id="SSF46689">
    <property type="entry name" value="Homeodomain-like"/>
    <property type="match status" value="1"/>
</dbReference>
<dbReference type="InterPro" id="IPR001647">
    <property type="entry name" value="HTH_TetR"/>
</dbReference>
<protein>
    <submittedName>
        <fullName evidence="5">TetR family transcriptional regulator</fullName>
    </submittedName>
</protein>
<name>A0A4R3JHK7_9FIRM</name>
<evidence type="ECO:0000313" key="7">
    <source>
        <dbReference type="Proteomes" id="UP000702954"/>
    </source>
</evidence>
<evidence type="ECO:0000256" key="2">
    <source>
        <dbReference type="PROSITE-ProRule" id="PRU00335"/>
    </source>
</evidence>
<dbReference type="Proteomes" id="UP000294613">
    <property type="component" value="Unassembled WGS sequence"/>
</dbReference>
<organism evidence="5 6">
    <name type="scientific">Faecalimonas umbilicata</name>
    <dbReference type="NCBI Taxonomy" id="1912855"/>
    <lineage>
        <taxon>Bacteria</taxon>
        <taxon>Bacillati</taxon>
        <taxon>Bacillota</taxon>
        <taxon>Clostridia</taxon>
        <taxon>Lachnospirales</taxon>
        <taxon>Lachnospiraceae</taxon>
        <taxon>Faecalimonas</taxon>
    </lineage>
</organism>
<comment type="caution">
    <text evidence="5">The sequence shown here is derived from an EMBL/GenBank/DDBJ whole genome shotgun (WGS) entry which is preliminary data.</text>
</comment>
<evidence type="ECO:0000256" key="1">
    <source>
        <dbReference type="ARBA" id="ARBA00023125"/>
    </source>
</evidence>
<feature type="domain" description="HTH tetR-type" evidence="3">
    <location>
        <begin position="6"/>
        <end position="66"/>
    </location>
</feature>
<dbReference type="InterPro" id="IPR009057">
    <property type="entry name" value="Homeodomain-like_sf"/>
</dbReference>
<dbReference type="PANTHER" id="PTHR43479:SF11">
    <property type="entry name" value="ACREF_ENVCD OPERON REPRESSOR-RELATED"/>
    <property type="match status" value="1"/>
</dbReference>
<dbReference type="InterPro" id="IPR050624">
    <property type="entry name" value="HTH-type_Tx_Regulator"/>
</dbReference>
<reference evidence="4 7" key="1">
    <citation type="journal article" date="2018" name="Int. J. Syst. Evol. Microbiol.">
        <title>Draft Genome Sequence of Faecalimonas umbilicata JCM 30896T, an Acetate-Producing Bacterium Isolated from Human Feces.</title>
        <authorList>
            <person name="Sakamoto M."/>
            <person name="Ikeyama N."/>
            <person name="Yuki M."/>
            <person name="Ohkuma M."/>
        </authorList>
    </citation>
    <scope>NUCLEOTIDE SEQUENCE [LARGE SCALE GENOMIC DNA]</scope>
    <source>
        <strain evidence="4 7">EGH7</strain>
    </source>
</reference>
<dbReference type="Proteomes" id="UP000702954">
    <property type="component" value="Unassembled WGS sequence"/>
</dbReference>
<dbReference type="EMBL" id="BHEO01000002">
    <property type="protein sequence ID" value="GBU03951.1"/>
    <property type="molecule type" value="Genomic_DNA"/>
</dbReference>
<feature type="DNA-binding region" description="H-T-H motif" evidence="2">
    <location>
        <begin position="29"/>
        <end position="48"/>
    </location>
</feature>
<evidence type="ECO:0000313" key="6">
    <source>
        <dbReference type="Proteomes" id="UP000294613"/>
    </source>
</evidence>
<accession>A0A4R3JHK7</accession>
<sequence length="195" mass="22658">MPRKRQTTKSKIVKAAWNLFYKKGYHATTIDDIITASRTSKGSFYHYFKGKDALLGSLAYLFDDKYEELVTSMDPTLSAADKLLYLNYELFLMIETSVDMELLTLLYSSQLTTRDQRALLDDQRFYFTCIREIIETAQNRGEFTSDRSVNELVHLYTMYERSLIYDWLLCQGSYSLSKYSAELLPGTLAQFLAKN</sequence>
<dbReference type="InterPro" id="IPR036271">
    <property type="entry name" value="Tet_transcr_reg_TetR-rel_C_sf"/>
</dbReference>
<reference evidence="5 6" key="2">
    <citation type="submission" date="2019-03" db="EMBL/GenBank/DDBJ databases">
        <title>Genomic Encyclopedia of Type Strains, Phase IV (KMG-IV): sequencing the most valuable type-strain genomes for metagenomic binning, comparative biology and taxonomic classification.</title>
        <authorList>
            <person name="Goeker M."/>
        </authorList>
    </citation>
    <scope>NUCLEOTIDE SEQUENCE [LARGE SCALE GENOMIC DNA]</scope>
    <source>
        <strain evidence="5 6">DSM 103426</strain>
    </source>
</reference>
<keyword evidence="1 2" id="KW-0238">DNA-binding</keyword>
<dbReference type="EMBL" id="SLZV01000023">
    <property type="protein sequence ID" value="TCS65464.1"/>
    <property type="molecule type" value="Genomic_DNA"/>
</dbReference>
<dbReference type="Gene3D" id="1.10.357.10">
    <property type="entry name" value="Tetracycline Repressor, domain 2"/>
    <property type="match status" value="1"/>
</dbReference>